<dbReference type="Proteomes" id="UP000691718">
    <property type="component" value="Unassembled WGS sequence"/>
</dbReference>
<organism evidence="9 10">
    <name type="scientific">Parnassius apollo</name>
    <name type="common">Apollo butterfly</name>
    <name type="synonym">Papilio apollo</name>
    <dbReference type="NCBI Taxonomy" id="110799"/>
    <lineage>
        <taxon>Eukaryota</taxon>
        <taxon>Metazoa</taxon>
        <taxon>Ecdysozoa</taxon>
        <taxon>Arthropoda</taxon>
        <taxon>Hexapoda</taxon>
        <taxon>Insecta</taxon>
        <taxon>Pterygota</taxon>
        <taxon>Neoptera</taxon>
        <taxon>Endopterygota</taxon>
        <taxon>Lepidoptera</taxon>
        <taxon>Glossata</taxon>
        <taxon>Ditrysia</taxon>
        <taxon>Papilionoidea</taxon>
        <taxon>Papilionidae</taxon>
        <taxon>Parnassiinae</taxon>
        <taxon>Parnassini</taxon>
        <taxon>Parnassius</taxon>
        <taxon>Parnassius</taxon>
    </lineage>
</organism>
<dbReference type="AlphaFoldDB" id="A0A8S3W0F5"/>
<keyword evidence="3" id="KW-0678">Repressor</keyword>
<dbReference type="OrthoDB" id="10058500at2759"/>
<evidence type="ECO:0000256" key="8">
    <source>
        <dbReference type="SAM" id="MobiDB-lite"/>
    </source>
</evidence>
<evidence type="ECO:0000313" key="9">
    <source>
        <dbReference type="EMBL" id="CAG4931927.1"/>
    </source>
</evidence>
<dbReference type="GO" id="GO:0000122">
    <property type="term" value="P:negative regulation of transcription by RNA polymerase II"/>
    <property type="evidence" value="ECO:0007669"/>
    <property type="project" value="InterPro"/>
</dbReference>
<dbReference type="PANTHER" id="PTHR13469:SF8">
    <property type="entry name" value="HEXIM P-TEFB COMPLEX SUBUNIT 1"/>
    <property type="match status" value="1"/>
</dbReference>
<evidence type="ECO:0000256" key="4">
    <source>
        <dbReference type="ARBA" id="ARBA00023015"/>
    </source>
</evidence>
<feature type="region of interest" description="Disordered" evidence="8">
    <location>
        <begin position="189"/>
        <end position="228"/>
    </location>
</feature>
<feature type="region of interest" description="Disordered" evidence="8">
    <location>
        <begin position="35"/>
        <end position="54"/>
    </location>
</feature>
<comment type="similarity">
    <text evidence="2">Belongs to the HEXIM family.</text>
</comment>
<gene>
    <name evidence="9" type="ORF">PAPOLLO_LOCUS471</name>
</gene>
<dbReference type="Pfam" id="PF15313">
    <property type="entry name" value="HEXIM"/>
    <property type="match status" value="1"/>
</dbReference>
<evidence type="ECO:0000256" key="7">
    <source>
        <dbReference type="ARBA" id="ARBA00023242"/>
    </source>
</evidence>
<feature type="compositionally biased region" description="Low complexity" evidence="8">
    <location>
        <begin position="276"/>
        <end position="296"/>
    </location>
</feature>
<feature type="compositionally biased region" description="Basic residues" evidence="8">
    <location>
        <begin position="39"/>
        <end position="52"/>
    </location>
</feature>
<comment type="caution">
    <text evidence="9">The sequence shown here is derived from an EMBL/GenBank/DDBJ whole genome shotgun (WGS) entry which is preliminary data.</text>
</comment>
<evidence type="ECO:0000256" key="2">
    <source>
        <dbReference type="ARBA" id="ARBA00008409"/>
    </source>
</evidence>
<protein>
    <submittedName>
        <fullName evidence="9">(apollo) hypothetical protein</fullName>
    </submittedName>
</protein>
<dbReference type="GO" id="GO:0097322">
    <property type="term" value="F:7SK snRNA binding"/>
    <property type="evidence" value="ECO:0007669"/>
    <property type="project" value="TreeGrafter"/>
</dbReference>
<feature type="compositionally biased region" description="Basic and acidic residues" evidence="8">
    <location>
        <begin position="198"/>
        <end position="210"/>
    </location>
</feature>
<dbReference type="PANTHER" id="PTHR13469">
    <property type="entry name" value="HEXAMETHYLENE BISACETAMIDE INDUCIBLE 1"/>
    <property type="match status" value="1"/>
</dbReference>
<evidence type="ECO:0000256" key="5">
    <source>
        <dbReference type="ARBA" id="ARBA00023054"/>
    </source>
</evidence>
<keyword evidence="6" id="KW-0804">Transcription</keyword>
<dbReference type="GO" id="GO:0005654">
    <property type="term" value="C:nucleoplasm"/>
    <property type="evidence" value="ECO:0007669"/>
    <property type="project" value="TreeGrafter"/>
</dbReference>
<sequence>MDVNNIGEIKDGDHQRPLLIMEAPPILEVSKQKFEGNFKKKRRRGKSKRKIMKPFAKIPWQERRKNDQTKRNNRFRKMVLAKTQAPFNNNQFLMEIHKPVPEDNFHNLRTPSARTRDSSFSVDSEDNYFYSLPEDEEEYLTKEFSSVYEDAQSERLSNMSKNELIEEYLLLEAKYDNLIKRTERSKAKEVESENANITDKDTSITDKDSMLTDPDTSETSIASGSIDESSFADLMQRLKEQEEQIRELQLANEKLRLENEHLRQHSQDSSEDSETDSSSSSDSDSSSSHCDSPGSELPIIDRENLPVQIEDQINGAQEVTEDLQSTHPVVNGFHSPDVSLENQLKQGPYINTRSSINIVRLKSPNQAWRLWQILYRKMPTHSKWLHAYKDL</sequence>
<dbReference type="GO" id="GO:0005737">
    <property type="term" value="C:cytoplasm"/>
    <property type="evidence" value="ECO:0007669"/>
    <property type="project" value="InterPro"/>
</dbReference>
<feature type="region of interest" description="Disordered" evidence="8">
    <location>
        <begin position="261"/>
        <end position="301"/>
    </location>
</feature>
<dbReference type="EMBL" id="CAJQZP010000008">
    <property type="protein sequence ID" value="CAG4931927.1"/>
    <property type="molecule type" value="Genomic_DNA"/>
</dbReference>
<accession>A0A8S3W0F5</accession>
<keyword evidence="10" id="KW-1185">Reference proteome</keyword>
<comment type="subcellular location">
    <subcellularLocation>
        <location evidence="1">Nucleus</location>
    </subcellularLocation>
</comment>
<name>A0A8S3W0F5_PARAO</name>
<keyword evidence="5" id="KW-0175">Coiled coil</keyword>
<keyword evidence="4" id="KW-0805">Transcription regulation</keyword>
<dbReference type="GO" id="GO:0004861">
    <property type="term" value="F:cyclin-dependent protein serine/threonine kinase inhibitor activity"/>
    <property type="evidence" value="ECO:0007669"/>
    <property type="project" value="InterPro"/>
</dbReference>
<keyword evidence="7" id="KW-0539">Nucleus</keyword>
<evidence type="ECO:0000313" key="10">
    <source>
        <dbReference type="Proteomes" id="UP000691718"/>
    </source>
</evidence>
<feature type="compositionally biased region" description="Polar residues" evidence="8">
    <location>
        <begin position="217"/>
        <end position="228"/>
    </location>
</feature>
<evidence type="ECO:0000256" key="6">
    <source>
        <dbReference type="ARBA" id="ARBA00023163"/>
    </source>
</evidence>
<evidence type="ECO:0000256" key="1">
    <source>
        <dbReference type="ARBA" id="ARBA00004123"/>
    </source>
</evidence>
<dbReference type="InterPro" id="IPR024872">
    <property type="entry name" value="HEXIM"/>
</dbReference>
<evidence type="ECO:0000256" key="3">
    <source>
        <dbReference type="ARBA" id="ARBA00022491"/>
    </source>
</evidence>
<proteinExistence type="inferred from homology"/>
<reference evidence="9" key="1">
    <citation type="submission" date="2021-04" db="EMBL/GenBank/DDBJ databases">
        <authorList>
            <person name="Tunstrom K."/>
        </authorList>
    </citation>
    <scope>NUCLEOTIDE SEQUENCE</scope>
</reference>